<dbReference type="InterPro" id="IPR036397">
    <property type="entry name" value="RNaseH_sf"/>
</dbReference>
<evidence type="ECO:0000313" key="1">
    <source>
        <dbReference type="Proteomes" id="UP000504635"/>
    </source>
</evidence>
<dbReference type="PANTHER" id="PTHR47326:SF1">
    <property type="entry name" value="HTH PSQ-TYPE DOMAIN-CONTAINING PROTEIN"/>
    <property type="match status" value="1"/>
</dbReference>
<keyword evidence="1" id="KW-1185">Reference proteome</keyword>
<dbReference type="OrthoDB" id="6770078at2759"/>
<gene>
    <name evidence="2" type="primary">LOC115885008</name>
</gene>
<proteinExistence type="predicted"/>
<dbReference type="PANTHER" id="PTHR47326">
    <property type="entry name" value="TRANSPOSABLE ELEMENT TC3 TRANSPOSASE-LIKE PROTEIN"/>
    <property type="match status" value="1"/>
</dbReference>
<dbReference type="AlphaFoldDB" id="A0A6J2Y9L0"/>
<name>A0A6J2Y9L0_SITOR</name>
<dbReference type="Proteomes" id="UP000504635">
    <property type="component" value="Unplaced"/>
</dbReference>
<dbReference type="Gene3D" id="3.30.420.10">
    <property type="entry name" value="Ribonuclease H-like superfamily/Ribonuclease H"/>
    <property type="match status" value="1"/>
</dbReference>
<protein>
    <submittedName>
        <fullName evidence="2">Uncharacterized protein LOC115885008</fullName>
    </submittedName>
</protein>
<sequence length="182" mass="21264">MSIPFHCKENTIVRFWSQKNEHRSFEYRTQYPQKLNIWEDILGDHLIGPFFIGGTLNADKYLELLQNQVFSAVQNFPDLDLKTVWFQQDGCPAHNAVRVKEFLSNNFPNRLISGTGDIRWPPKSPDLSPSDFFLWGYLKKTIYSHEVTRPTNLEELRAKIVETSNALQQKLFRRCEAVFIIG</sequence>
<dbReference type="InParanoid" id="A0A6J2Y9L0"/>
<evidence type="ECO:0000313" key="2">
    <source>
        <dbReference type="RefSeq" id="XP_030759610.1"/>
    </source>
</evidence>
<reference evidence="2" key="1">
    <citation type="submission" date="2025-08" db="UniProtKB">
        <authorList>
            <consortium name="RefSeq"/>
        </authorList>
    </citation>
    <scope>IDENTIFICATION</scope>
    <source>
        <tissue evidence="2">Gonads</tissue>
    </source>
</reference>
<dbReference type="RefSeq" id="XP_030759610.1">
    <property type="nucleotide sequence ID" value="XM_030903750.1"/>
</dbReference>
<organism evidence="1 2">
    <name type="scientific">Sitophilus oryzae</name>
    <name type="common">Rice weevil</name>
    <name type="synonym">Curculio oryzae</name>
    <dbReference type="NCBI Taxonomy" id="7048"/>
    <lineage>
        <taxon>Eukaryota</taxon>
        <taxon>Metazoa</taxon>
        <taxon>Ecdysozoa</taxon>
        <taxon>Arthropoda</taxon>
        <taxon>Hexapoda</taxon>
        <taxon>Insecta</taxon>
        <taxon>Pterygota</taxon>
        <taxon>Neoptera</taxon>
        <taxon>Endopterygota</taxon>
        <taxon>Coleoptera</taxon>
        <taxon>Polyphaga</taxon>
        <taxon>Cucujiformia</taxon>
        <taxon>Curculionidae</taxon>
        <taxon>Dryophthorinae</taxon>
        <taxon>Sitophilus</taxon>
    </lineage>
</organism>
<dbReference type="GeneID" id="115885008"/>
<dbReference type="GO" id="GO:0003676">
    <property type="term" value="F:nucleic acid binding"/>
    <property type="evidence" value="ECO:0007669"/>
    <property type="project" value="InterPro"/>
</dbReference>
<dbReference type="KEGG" id="soy:115885008"/>
<accession>A0A6J2Y9L0</accession>